<evidence type="ECO:0000256" key="3">
    <source>
        <dbReference type="ARBA" id="ARBA00022553"/>
    </source>
</evidence>
<organism evidence="5 6">
    <name type="scientific">Xanthomonas oryzae</name>
    <dbReference type="NCBI Taxonomy" id="347"/>
    <lineage>
        <taxon>Bacteria</taxon>
        <taxon>Pseudomonadati</taxon>
        <taxon>Pseudomonadota</taxon>
        <taxon>Gammaproteobacteria</taxon>
        <taxon>Lysobacterales</taxon>
        <taxon>Lysobacteraceae</taxon>
        <taxon>Xanthomonas</taxon>
    </lineage>
</organism>
<dbReference type="InterPro" id="IPR036736">
    <property type="entry name" value="ACP-like_sf"/>
</dbReference>
<dbReference type="GO" id="GO:0044550">
    <property type="term" value="P:secondary metabolite biosynthetic process"/>
    <property type="evidence" value="ECO:0007669"/>
    <property type="project" value="TreeGrafter"/>
</dbReference>
<keyword evidence="3" id="KW-0597">Phosphoprotein</keyword>
<dbReference type="GO" id="GO:0043041">
    <property type="term" value="P:amino acid activation for nonribosomal peptide biosynthetic process"/>
    <property type="evidence" value="ECO:0007669"/>
    <property type="project" value="TreeGrafter"/>
</dbReference>
<dbReference type="PANTHER" id="PTHR45527:SF1">
    <property type="entry name" value="FATTY ACID SYNTHASE"/>
    <property type="match status" value="1"/>
</dbReference>
<evidence type="ECO:0000313" key="5">
    <source>
        <dbReference type="EMBL" id="KOR39090.1"/>
    </source>
</evidence>
<dbReference type="SUPFAM" id="SSF47336">
    <property type="entry name" value="ACP-like"/>
    <property type="match status" value="1"/>
</dbReference>
<reference evidence="5 6" key="2">
    <citation type="submission" date="2015-09" db="EMBL/GenBank/DDBJ databases">
        <title>Draft genome sequence of Xanthomonas oryzae pv. USA str. X11-5A.</title>
        <authorList>
            <person name="Knight B.M."/>
            <person name="Roberts D.P."/>
            <person name="Lin D."/>
            <person name="Hari K."/>
            <person name="Fletcher J."/>
            <person name="Melcher U."/>
            <person name="Blagden T."/>
            <person name="Winegar R.A."/>
        </authorList>
    </citation>
    <scope>NUCLEOTIDE SEQUENCE [LARGE SCALE GENOMIC DNA]</scope>
    <source>
        <strain evidence="5 6">X11-5A</strain>
    </source>
</reference>
<dbReference type="Gene3D" id="1.10.1200.10">
    <property type="entry name" value="ACP-like"/>
    <property type="match status" value="1"/>
</dbReference>
<dbReference type="GO" id="GO:0031177">
    <property type="term" value="F:phosphopantetheine binding"/>
    <property type="evidence" value="ECO:0007669"/>
    <property type="project" value="TreeGrafter"/>
</dbReference>
<dbReference type="GO" id="GO:0005737">
    <property type="term" value="C:cytoplasm"/>
    <property type="evidence" value="ECO:0007669"/>
    <property type="project" value="TreeGrafter"/>
</dbReference>
<dbReference type="InterPro" id="IPR023213">
    <property type="entry name" value="CAT-like_dom_sf"/>
</dbReference>
<feature type="non-terminal residue" evidence="5">
    <location>
        <position position="590"/>
    </location>
</feature>
<dbReference type="PANTHER" id="PTHR45527">
    <property type="entry name" value="NONRIBOSOMAL PEPTIDE SYNTHETASE"/>
    <property type="match status" value="1"/>
</dbReference>
<evidence type="ECO:0000256" key="1">
    <source>
        <dbReference type="ARBA" id="ARBA00001957"/>
    </source>
</evidence>
<dbReference type="PROSITE" id="PS00012">
    <property type="entry name" value="PHOSPHOPANTETHEINE"/>
    <property type="match status" value="1"/>
</dbReference>
<sequence>LATLWSELLGVEQVGRHDDFFALGGHSLLAIKLIERLRRLGWRLDVRSLFSTPTLSHLAATLAAASEVIVPPNRIGHDCTRITPELLPLVKLTQAEIDTVVATVAGGVRTVQDIYPLAPLQQGLLFHHLADPLADPYLHSFLLSFPSRDQRDAFLDALDQVIARHDILRTGFVWQGLSVPVQVVWRQAALARRLHAFAGPDPAAQLQTWMHTPAAALSLPQAPLIHAHLAHDADAGRWLLGLQQHHLVMDHTTLELVIEEVHAYLGGQQQRLPAPLPFRDFIAHARGGVGVQEHQAFFTTMLAGVDTPTAPFGVLAPVHAPETLQQIHQPLPPALAQALRSQARRWGVTVASLFHLAYAVLLARTSGSDEAVFATMLSGRMHASAGVDRVLGMFLNTLPIRLGGARDSVLHAVRHTQICLAQLLQHEHAPLALAQRCSSIDPALPLLSALLNYRFAGGSKVLAADTLPMHDPLRDVQQLAGQERTHYPLVVSVNDHIEQGGFSLDVQCVPQCGSERIAAMMLHIVHALVHALEHAPDAPLYALDVLPADHRTRLLQQFNRSTAPWPDAPLLQPLFNAQCRLTPDAPALSD</sequence>
<feature type="domain" description="Carrier" evidence="4">
    <location>
        <begin position="1"/>
        <end position="66"/>
    </location>
</feature>
<dbReference type="InterPro" id="IPR001242">
    <property type="entry name" value="Condensation_dom"/>
</dbReference>
<dbReference type="EMBL" id="LHUJ01000376">
    <property type="protein sequence ID" value="KOR39090.1"/>
    <property type="molecule type" value="Genomic_DNA"/>
</dbReference>
<evidence type="ECO:0000313" key="6">
    <source>
        <dbReference type="Proteomes" id="UP000036790"/>
    </source>
</evidence>
<comment type="caution">
    <text evidence="5">The sequence shown here is derived from an EMBL/GenBank/DDBJ whole genome shotgun (WGS) entry which is preliminary data.</text>
</comment>
<gene>
    <name evidence="5" type="ORF">ADT25_22995</name>
</gene>
<dbReference type="Gene3D" id="3.30.559.10">
    <property type="entry name" value="Chloramphenicol acetyltransferase-like domain"/>
    <property type="match status" value="1"/>
</dbReference>
<evidence type="ECO:0000259" key="4">
    <source>
        <dbReference type="PROSITE" id="PS50075"/>
    </source>
</evidence>
<dbReference type="PROSITE" id="PS50075">
    <property type="entry name" value="CARRIER"/>
    <property type="match status" value="1"/>
</dbReference>
<accession>A0AAP1EUN5</accession>
<name>A0AAP1EUN5_9XANT</name>
<dbReference type="InterPro" id="IPR009081">
    <property type="entry name" value="PP-bd_ACP"/>
</dbReference>
<dbReference type="Pfam" id="PF00550">
    <property type="entry name" value="PP-binding"/>
    <property type="match status" value="1"/>
</dbReference>
<feature type="non-terminal residue" evidence="5">
    <location>
        <position position="1"/>
    </location>
</feature>
<dbReference type="InterPro" id="IPR006162">
    <property type="entry name" value="Ppantetheine_attach_site"/>
</dbReference>
<dbReference type="SUPFAM" id="SSF52777">
    <property type="entry name" value="CoA-dependent acyltransferases"/>
    <property type="match status" value="2"/>
</dbReference>
<proteinExistence type="predicted"/>
<comment type="cofactor">
    <cofactor evidence="1">
        <name>pantetheine 4'-phosphate</name>
        <dbReference type="ChEBI" id="CHEBI:47942"/>
    </cofactor>
</comment>
<dbReference type="RefSeq" id="WP_230079437.1">
    <property type="nucleotide sequence ID" value="NZ_LHUJ01000376.1"/>
</dbReference>
<dbReference type="CDD" id="cd19544">
    <property type="entry name" value="E-C_NRPS"/>
    <property type="match status" value="1"/>
</dbReference>
<evidence type="ECO:0000256" key="2">
    <source>
        <dbReference type="ARBA" id="ARBA00022450"/>
    </source>
</evidence>
<dbReference type="Proteomes" id="UP000036790">
    <property type="component" value="Unassembled WGS sequence"/>
</dbReference>
<dbReference type="AlphaFoldDB" id="A0AAP1EUN5"/>
<dbReference type="Pfam" id="PF00668">
    <property type="entry name" value="Condensation"/>
    <property type="match status" value="1"/>
</dbReference>
<reference evidence="5 6" key="1">
    <citation type="submission" date="2015-07" db="EMBL/GenBank/DDBJ databases">
        <authorList>
            <consortium name="Consortium for Microbial Forensics and Genomics (microFORGE)"/>
            <person name="Knight B.M."/>
            <person name="Roberts D.P."/>
            <person name="Lin D."/>
            <person name="Hari K."/>
            <person name="Fletcher J."/>
            <person name="Melcher U."/>
            <person name="Blagden T."/>
            <person name="Winegar R.A."/>
        </authorList>
    </citation>
    <scope>NUCLEOTIDE SEQUENCE [LARGE SCALE GENOMIC DNA]</scope>
    <source>
        <strain evidence="5 6">X11-5A</strain>
    </source>
</reference>
<protein>
    <recommendedName>
        <fullName evidence="4">Carrier domain-containing protein</fullName>
    </recommendedName>
</protein>
<dbReference type="FunFam" id="1.10.1200.10:FF:000005">
    <property type="entry name" value="Nonribosomal peptide synthetase 1"/>
    <property type="match status" value="1"/>
</dbReference>
<keyword evidence="2" id="KW-0596">Phosphopantetheine</keyword>
<dbReference type="GO" id="GO:0003824">
    <property type="term" value="F:catalytic activity"/>
    <property type="evidence" value="ECO:0007669"/>
    <property type="project" value="InterPro"/>
</dbReference>
<dbReference type="Gene3D" id="3.30.559.30">
    <property type="entry name" value="Nonribosomal peptide synthetase, condensation domain"/>
    <property type="match status" value="1"/>
</dbReference>